<comment type="caution">
    <text evidence="7">The sequence shown here is derived from an EMBL/GenBank/DDBJ whole genome shotgun (WGS) entry which is preliminary data.</text>
</comment>
<name>A0A7L0AGB9_9AVES</name>
<evidence type="ECO:0000256" key="1">
    <source>
        <dbReference type="ARBA" id="ARBA00004123"/>
    </source>
</evidence>
<dbReference type="GO" id="GO:0033152">
    <property type="term" value="P:immunoglobulin V(D)J recombination"/>
    <property type="evidence" value="ECO:0007669"/>
    <property type="project" value="TreeGrafter"/>
</dbReference>
<dbReference type="CDD" id="cd22283">
    <property type="entry name" value="HD_XRCC4_N"/>
    <property type="match status" value="1"/>
</dbReference>
<keyword evidence="5" id="KW-0175">Coiled coil</keyword>
<protein>
    <submittedName>
        <fullName evidence="7">XRCC4 protein</fullName>
    </submittedName>
</protein>
<evidence type="ECO:0000256" key="3">
    <source>
        <dbReference type="ARBA" id="ARBA00023204"/>
    </source>
</evidence>
<dbReference type="SUPFAM" id="SSF50809">
    <property type="entry name" value="XRCC4, N-terminal domain"/>
    <property type="match status" value="1"/>
</dbReference>
<dbReference type="GO" id="GO:0003677">
    <property type="term" value="F:DNA binding"/>
    <property type="evidence" value="ECO:0007669"/>
    <property type="project" value="InterPro"/>
</dbReference>
<dbReference type="InterPro" id="IPR009089">
    <property type="entry name" value="XRCC4_N_sf"/>
</dbReference>
<keyword evidence="8" id="KW-1185">Reference proteome</keyword>
<gene>
    <name evidence="7" type="primary">Xrcc4</name>
    <name evidence="7" type="ORF">CICMAG_R05390</name>
</gene>
<dbReference type="GO" id="GO:0032807">
    <property type="term" value="C:DNA ligase IV complex"/>
    <property type="evidence" value="ECO:0007669"/>
    <property type="project" value="TreeGrafter"/>
</dbReference>
<dbReference type="InterPro" id="IPR010585">
    <property type="entry name" value="DNA_repair_prot_XRCC4"/>
</dbReference>
<evidence type="ECO:0000256" key="4">
    <source>
        <dbReference type="ARBA" id="ARBA00023242"/>
    </source>
</evidence>
<evidence type="ECO:0000256" key="5">
    <source>
        <dbReference type="SAM" id="Coils"/>
    </source>
</evidence>
<organism evidence="7 8">
    <name type="scientific">Ciconia maguari</name>
    <dbReference type="NCBI Taxonomy" id="52777"/>
    <lineage>
        <taxon>Eukaryota</taxon>
        <taxon>Metazoa</taxon>
        <taxon>Chordata</taxon>
        <taxon>Craniata</taxon>
        <taxon>Vertebrata</taxon>
        <taxon>Euteleostomi</taxon>
        <taxon>Archelosauria</taxon>
        <taxon>Archosauria</taxon>
        <taxon>Dinosauria</taxon>
        <taxon>Saurischia</taxon>
        <taxon>Theropoda</taxon>
        <taxon>Coelurosauria</taxon>
        <taxon>Aves</taxon>
        <taxon>Neognathae</taxon>
        <taxon>Neoaves</taxon>
        <taxon>Aequornithes</taxon>
        <taxon>Ciconiiformes</taxon>
        <taxon>Ciconiidae</taxon>
        <taxon>Ciconia</taxon>
    </lineage>
</organism>
<feature type="non-terminal residue" evidence="7">
    <location>
        <position position="1"/>
    </location>
</feature>
<evidence type="ECO:0000313" key="8">
    <source>
        <dbReference type="Proteomes" id="UP000537039"/>
    </source>
</evidence>
<evidence type="ECO:0000259" key="6">
    <source>
        <dbReference type="Pfam" id="PF06632"/>
    </source>
</evidence>
<keyword evidence="3" id="KW-0234">DNA repair</keyword>
<dbReference type="Pfam" id="PF06632">
    <property type="entry name" value="XRCC4"/>
    <property type="match status" value="1"/>
</dbReference>
<dbReference type="GO" id="GO:0005958">
    <property type="term" value="C:DNA-dependent protein kinase-DNA ligase 4 complex"/>
    <property type="evidence" value="ECO:0007669"/>
    <property type="project" value="TreeGrafter"/>
</dbReference>
<accession>A0A7L0AGB9</accession>
<keyword evidence="2" id="KW-0227">DNA damage</keyword>
<dbReference type="GO" id="GO:0010165">
    <property type="term" value="P:response to X-ray"/>
    <property type="evidence" value="ECO:0007669"/>
    <property type="project" value="TreeGrafter"/>
</dbReference>
<dbReference type="GO" id="GO:0006303">
    <property type="term" value="P:double-strand break repair via nonhomologous end joining"/>
    <property type="evidence" value="ECO:0007669"/>
    <property type="project" value="UniProtKB-ARBA"/>
</dbReference>
<dbReference type="PANTHER" id="PTHR28559:SF1">
    <property type="entry name" value="DNA REPAIR PROTEIN XRCC4"/>
    <property type="match status" value="1"/>
</dbReference>
<feature type="domain" description="XRCC4 N-terminal" evidence="6">
    <location>
        <begin position="17"/>
        <end position="88"/>
    </location>
</feature>
<dbReference type="InterPro" id="IPR038051">
    <property type="entry name" value="XRCC4-like_N_sf"/>
</dbReference>
<proteinExistence type="predicted"/>
<feature type="non-terminal residue" evidence="7">
    <location>
        <position position="89"/>
    </location>
</feature>
<keyword evidence="4" id="KW-0539">Nucleus</keyword>
<evidence type="ECO:0000313" key="7">
    <source>
        <dbReference type="EMBL" id="NXJ33907.1"/>
    </source>
</evidence>
<dbReference type="Gene3D" id="2.170.210.10">
    <property type="entry name" value="DNA double-strand break repair and VJ recombination XRCC4, N-terminal"/>
    <property type="match status" value="1"/>
</dbReference>
<feature type="coiled-coil region" evidence="5">
    <location>
        <begin position="49"/>
        <end position="76"/>
    </location>
</feature>
<dbReference type="InterPro" id="IPR053961">
    <property type="entry name" value="XRCC4_N"/>
</dbReference>
<dbReference type="PANTHER" id="PTHR28559">
    <property type="entry name" value="DNA REPAIR PROTEIN XRCC4"/>
    <property type="match status" value="1"/>
</dbReference>
<sequence length="89" mass="9858">MEKTLNRIHPVSDPEATYFLQVSWEKDLGTGFGIILSDGQSAWTGAVSEAEISREAADMEMNREKYVEELKKALIAGEESAGKYNFAIS</sequence>
<comment type="subcellular location">
    <subcellularLocation>
        <location evidence="1">Nucleus</location>
    </subcellularLocation>
</comment>
<evidence type="ECO:0000256" key="2">
    <source>
        <dbReference type="ARBA" id="ARBA00022763"/>
    </source>
</evidence>
<dbReference type="EMBL" id="VXAE01003855">
    <property type="protein sequence ID" value="NXJ33907.1"/>
    <property type="molecule type" value="Genomic_DNA"/>
</dbReference>
<dbReference type="Proteomes" id="UP000537039">
    <property type="component" value="Unassembled WGS sequence"/>
</dbReference>
<dbReference type="AlphaFoldDB" id="A0A7L0AGB9"/>
<reference evidence="7 8" key="1">
    <citation type="submission" date="2019-09" db="EMBL/GenBank/DDBJ databases">
        <title>Bird 10,000 Genomes (B10K) Project - Family phase.</title>
        <authorList>
            <person name="Zhang G."/>
        </authorList>
    </citation>
    <scope>NUCLEOTIDE SEQUENCE [LARGE SCALE GENOMIC DNA]</scope>
    <source>
        <strain evidence="7">B10K-DU-001-47</strain>
        <tissue evidence="7">Muscle</tissue>
    </source>
</reference>